<organism evidence="1 2">
    <name type="scientific">Ceratitis capitata</name>
    <name type="common">Mediterranean fruit fly</name>
    <name type="synonym">Tephritis capitata</name>
    <dbReference type="NCBI Taxonomy" id="7213"/>
    <lineage>
        <taxon>Eukaryota</taxon>
        <taxon>Metazoa</taxon>
        <taxon>Ecdysozoa</taxon>
        <taxon>Arthropoda</taxon>
        <taxon>Hexapoda</taxon>
        <taxon>Insecta</taxon>
        <taxon>Pterygota</taxon>
        <taxon>Neoptera</taxon>
        <taxon>Endopterygota</taxon>
        <taxon>Diptera</taxon>
        <taxon>Brachycera</taxon>
        <taxon>Muscomorpha</taxon>
        <taxon>Tephritoidea</taxon>
        <taxon>Tephritidae</taxon>
        <taxon>Ceratitis</taxon>
        <taxon>Ceratitis</taxon>
    </lineage>
</organism>
<dbReference type="EMBL" id="CAJHJT010000023">
    <property type="protein sequence ID" value="CAD7001831.1"/>
    <property type="molecule type" value="Genomic_DNA"/>
</dbReference>
<keyword evidence="2" id="KW-1185">Reference proteome</keyword>
<name>A0A811USZ3_CERCA</name>
<evidence type="ECO:0000313" key="2">
    <source>
        <dbReference type="Proteomes" id="UP000606786"/>
    </source>
</evidence>
<proteinExistence type="predicted"/>
<gene>
    <name evidence="1" type="ORF">CCAP1982_LOCUS10321</name>
</gene>
<dbReference type="AlphaFoldDB" id="A0A811USZ3"/>
<dbReference type="Proteomes" id="UP000606786">
    <property type="component" value="Unassembled WGS sequence"/>
</dbReference>
<accession>A0A811USZ3</accession>
<comment type="caution">
    <text evidence="1">The sequence shown here is derived from an EMBL/GenBank/DDBJ whole genome shotgun (WGS) entry which is preliminary data.</text>
</comment>
<protein>
    <submittedName>
        <fullName evidence="1">(Mediterranean fruit fly) hypothetical protein</fullName>
    </submittedName>
</protein>
<reference evidence="1" key="1">
    <citation type="submission" date="2020-11" db="EMBL/GenBank/DDBJ databases">
        <authorList>
            <person name="Whitehead M."/>
        </authorList>
    </citation>
    <scope>NUCLEOTIDE SEQUENCE</scope>
    <source>
        <strain evidence="1">EGII</strain>
    </source>
</reference>
<evidence type="ECO:0000313" key="1">
    <source>
        <dbReference type="EMBL" id="CAD7001831.1"/>
    </source>
</evidence>
<sequence>MGDTELPDELDTFDGILGYDLLKDIEAKIDTKVGLISHKNGKEKLSFFQYPQVNTAQATPIEVPCSIEI</sequence>